<dbReference type="InterPro" id="IPR051170">
    <property type="entry name" value="Neural/epithelial_adhesion"/>
</dbReference>
<dbReference type="SMART" id="SM00406">
    <property type="entry name" value="IGv"/>
    <property type="match status" value="4"/>
</dbReference>
<keyword evidence="6" id="KW-1133">Transmembrane helix</keyword>
<keyword evidence="4" id="KW-0732">Signal</keyword>
<dbReference type="Pfam" id="PF07679">
    <property type="entry name" value="I-set"/>
    <property type="match status" value="3"/>
</dbReference>
<feature type="non-terminal residue" evidence="12">
    <location>
        <position position="881"/>
    </location>
</feature>
<keyword evidence="2" id="KW-0433">Leucine-rich repeat</keyword>
<dbReference type="GO" id="GO:0043005">
    <property type="term" value="C:neuron projection"/>
    <property type="evidence" value="ECO:0007669"/>
    <property type="project" value="TreeGrafter"/>
</dbReference>
<feature type="region of interest" description="Disordered" evidence="10">
    <location>
        <begin position="747"/>
        <end position="821"/>
    </location>
</feature>
<dbReference type="AlphaFoldDB" id="Q4RQR3"/>
<feature type="compositionally biased region" description="Polar residues" evidence="10">
    <location>
        <begin position="765"/>
        <end position="813"/>
    </location>
</feature>
<dbReference type="InterPro" id="IPR036179">
    <property type="entry name" value="Ig-like_dom_sf"/>
</dbReference>
<proteinExistence type="predicted"/>
<keyword evidence="9" id="KW-0393">Immunoglobulin domain</keyword>
<sequence length="881" mass="96039">LKSRPKIAEPHVRTASVPAESTARLVCETEGEPKPFITWTKVATGAMMSVHSRAQRFEVLSNGTLVIHNVQLQDRGTYICSAHNFIGRDRSITTLDVWTRPPRMMVPSYRETTIHQGGELHLECRAEGVPAPLHSWVLPDRSVLTSAASSKGHITMDTNATLHISAILPSDRGLYRCVASNSAGAASTSVNIYVSALPPVMQLPKEEHLLLSPGMPLYAHCSARGAPPPTLRWRIPNGTLIRPSQFLHENLFVLPNGTLHIRKVGPKDFGNYECTASNTVGADKRTVRVKIEGSAEKEIRRESITVDKSSSSSSLHNERNFSSSSHSFNPVSSNRISPLLPIGSLPGSPHTFSSRQHNSTDSVAPVSKTVTVPPKHPPNIIPTNNTNNSPNNVNKTKSVSSILSDKRKTSTVLHLFPISPFTKAHIVSTSPSLTTVHYGRDLQLYCSVTGNPPPIVIWRTPSKKLVDMHFSFDRRFKVHSDGTLSVQAVTEKDAGDYLCITRNRVADDYRLLRVSVATKPAKIEPKQQLNHLVSLGKPLKVDCQASGHPDPTVHWKLPDGTMVNGVSQAEEQGGRARRLTVFDNGTLLVPAVGAREEGEYTCYAENQGGQDTMKVKVKVMMETPPTFSESRSFYIVKVPQGKTAAIRCQAKGDPAPIITWFSPAHRAIPHRSRLYHERVAVLLDGSLEVYGAQKLDSGNYTCRASNSAGETNMVVGLEVEATNYDQVGGRGRSPNVVPGIHFSSVSRDSNINNGGAGSINNGRNDNSYRIRNNSPRPNIYTANSGFNPTSGSGARGRFSQSGSGITTKLGSTGTKKDIPHQNLAGINSYGPGMVSSMTQNSETISGISKNVRTFASHLSNPGGCQWHWYDHQLHQEKFKCC</sequence>
<evidence type="ECO:0000256" key="3">
    <source>
        <dbReference type="ARBA" id="ARBA00022692"/>
    </source>
</evidence>
<evidence type="ECO:0000256" key="2">
    <source>
        <dbReference type="ARBA" id="ARBA00022614"/>
    </source>
</evidence>
<dbReference type="SUPFAM" id="SSF48726">
    <property type="entry name" value="Immunoglobulin"/>
    <property type="match status" value="6"/>
</dbReference>
<dbReference type="SMART" id="SM00409">
    <property type="entry name" value="IG"/>
    <property type="match status" value="6"/>
</dbReference>
<feature type="domain" description="Ig-like" evidence="11">
    <location>
        <begin position="198"/>
        <end position="290"/>
    </location>
</feature>
<dbReference type="InterPro" id="IPR003599">
    <property type="entry name" value="Ig_sub"/>
</dbReference>
<dbReference type="InterPro" id="IPR007110">
    <property type="entry name" value="Ig-like_dom"/>
</dbReference>
<dbReference type="FunFam" id="2.60.40.10:FF:000032">
    <property type="entry name" value="palladin isoform X1"/>
    <property type="match status" value="2"/>
</dbReference>
<dbReference type="KEGG" id="tng:GSTEN00030498G001"/>
<feature type="domain" description="Ig-like" evidence="11">
    <location>
        <begin position="525"/>
        <end position="618"/>
    </location>
</feature>
<keyword evidence="5" id="KW-0677">Repeat</keyword>
<organism evidence="12">
    <name type="scientific">Tetraodon nigroviridis</name>
    <name type="common">Spotted green pufferfish</name>
    <name type="synonym">Chelonodon nigroviridis</name>
    <dbReference type="NCBI Taxonomy" id="99883"/>
    <lineage>
        <taxon>Eukaryota</taxon>
        <taxon>Metazoa</taxon>
        <taxon>Chordata</taxon>
        <taxon>Craniata</taxon>
        <taxon>Vertebrata</taxon>
        <taxon>Euteleostomi</taxon>
        <taxon>Actinopterygii</taxon>
        <taxon>Neopterygii</taxon>
        <taxon>Teleostei</taxon>
        <taxon>Neoteleostei</taxon>
        <taxon>Acanthomorphata</taxon>
        <taxon>Eupercaria</taxon>
        <taxon>Tetraodontiformes</taxon>
        <taxon>Tetradontoidea</taxon>
        <taxon>Tetraodontidae</taxon>
        <taxon>Tetraodon</taxon>
    </lineage>
</organism>
<dbReference type="OrthoDB" id="676979at2759"/>
<feature type="domain" description="Ig-like" evidence="11">
    <location>
        <begin position="625"/>
        <end position="720"/>
    </location>
</feature>
<feature type="domain" description="Ig-like" evidence="11">
    <location>
        <begin position="420"/>
        <end position="515"/>
    </location>
</feature>
<dbReference type="PROSITE" id="PS50835">
    <property type="entry name" value="IG_LIKE"/>
    <property type="match status" value="6"/>
</dbReference>
<dbReference type="PANTHER" id="PTHR12231">
    <property type="entry name" value="CTX-RELATED TYPE I TRANSMEMBRANE PROTEIN"/>
    <property type="match status" value="1"/>
</dbReference>
<dbReference type="GO" id="GO:0016020">
    <property type="term" value="C:membrane"/>
    <property type="evidence" value="ECO:0007669"/>
    <property type="project" value="UniProtKB-SubCell"/>
</dbReference>
<evidence type="ECO:0000256" key="8">
    <source>
        <dbReference type="ARBA" id="ARBA00023157"/>
    </source>
</evidence>
<protein>
    <submittedName>
        <fullName evidence="12">(spotted green pufferfish) hypothetical protein</fullName>
    </submittedName>
</protein>
<dbReference type="InterPro" id="IPR013098">
    <property type="entry name" value="Ig_I-set"/>
</dbReference>
<dbReference type="InterPro" id="IPR013783">
    <property type="entry name" value="Ig-like_fold"/>
</dbReference>
<dbReference type="CDD" id="cd00096">
    <property type="entry name" value="Ig"/>
    <property type="match status" value="1"/>
</dbReference>
<feature type="compositionally biased region" description="Polar residues" evidence="10">
    <location>
        <begin position="350"/>
        <end position="362"/>
    </location>
</feature>
<dbReference type="PANTHER" id="PTHR12231:SF253">
    <property type="entry name" value="DPR-INTERACTING PROTEIN ETA, ISOFORM B-RELATED"/>
    <property type="match status" value="1"/>
</dbReference>
<feature type="compositionally biased region" description="Low complexity" evidence="10">
    <location>
        <begin position="306"/>
        <end position="329"/>
    </location>
</feature>
<evidence type="ECO:0000256" key="9">
    <source>
        <dbReference type="ARBA" id="ARBA00023319"/>
    </source>
</evidence>
<evidence type="ECO:0000256" key="7">
    <source>
        <dbReference type="ARBA" id="ARBA00023136"/>
    </source>
</evidence>
<evidence type="ECO:0000313" key="12">
    <source>
        <dbReference type="EMBL" id="CAG09269.1"/>
    </source>
</evidence>
<dbReference type="Gene3D" id="2.60.40.10">
    <property type="entry name" value="Immunoglobulins"/>
    <property type="match status" value="6"/>
</dbReference>
<evidence type="ECO:0000259" key="11">
    <source>
        <dbReference type="PROSITE" id="PS50835"/>
    </source>
</evidence>
<feature type="compositionally biased region" description="Low complexity" evidence="10">
    <location>
        <begin position="381"/>
        <end position="396"/>
    </location>
</feature>
<feature type="region of interest" description="Disordered" evidence="10">
    <location>
        <begin position="302"/>
        <end position="329"/>
    </location>
</feature>
<evidence type="ECO:0000256" key="5">
    <source>
        <dbReference type="ARBA" id="ARBA00022737"/>
    </source>
</evidence>
<dbReference type="InterPro" id="IPR013106">
    <property type="entry name" value="Ig_V-set"/>
</dbReference>
<dbReference type="FunFam" id="2.60.40.10:FF:000076">
    <property type="entry name" value="Leucine-rich repeat and Ig domain-containing 4"/>
    <property type="match status" value="2"/>
</dbReference>
<evidence type="ECO:0000256" key="1">
    <source>
        <dbReference type="ARBA" id="ARBA00004167"/>
    </source>
</evidence>
<dbReference type="SMART" id="SM00408">
    <property type="entry name" value="IGc2"/>
    <property type="match status" value="6"/>
</dbReference>
<name>Q4RQR3_TETNG</name>
<comment type="caution">
    <text evidence="12">The sequence shown here is derived from an EMBL/GenBank/DDBJ whole genome shotgun (WGS) entry which is preliminary data.</text>
</comment>
<accession>Q4RQR3</accession>
<evidence type="ECO:0000256" key="4">
    <source>
        <dbReference type="ARBA" id="ARBA00022729"/>
    </source>
</evidence>
<dbReference type="EMBL" id="CAAE01015004">
    <property type="protein sequence ID" value="CAG09269.1"/>
    <property type="molecule type" value="Genomic_DNA"/>
</dbReference>
<evidence type="ECO:0000256" key="6">
    <source>
        <dbReference type="ARBA" id="ARBA00022989"/>
    </source>
</evidence>
<keyword evidence="8" id="KW-1015">Disulfide bond</keyword>
<evidence type="ECO:0000256" key="10">
    <source>
        <dbReference type="SAM" id="MobiDB-lite"/>
    </source>
</evidence>
<feature type="region of interest" description="Disordered" evidence="10">
    <location>
        <begin position="347"/>
        <end position="396"/>
    </location>
</feature>
<keyword evidence="3" id="KW-0812">Transmembrane</keyword>
<reference evidence="12" key="2">
    <citation type="submission" date="2004-02" db="EMBL/GenBank/DDBJ databases">
        <authorList>
            <consortium name="Genoscope"/>
            <consortium name="Whitehead Institute Centre for Genome Research"/>
        </authorList>
    </citation>
    <scope>NUCLEOTIDE SEQUENCE</scope>
</reference>
<keyword evidence="7" id="KW-0472">Membrane</keyword>
<dbReference type="Pfam" id="PF13927">
    <property type="entry name" value="Ig_3"/>
    <property type="match status" value="3"/>
</dbReference>
<gene>
    <name evidence="12" type="ORF">GSTENG00030498001</name>
</gene>
<feature type="domain" description="Ig-like" evidence="11">
    <location>
        <begin position="5"/>
        <end position="93"/>
    </location>
</feature>
<feature type="domain" description="Ig-like" evidence="11">
    <location>
        <begin position="102"/>
        <end position="193"/>
    </location>
</feature>
<feature type="compositionally biased region" description="Low complexity" evidence="10">
    <location>
        <begin position="749"/>
        <end position="764"/>
    </location>
</feature>
<dbReference type="InterPro" id="IPR003598">
    <property type="entry name" value="Ig_sub2"/>
</dbReference>
<reference evidence="12" key="1">
    <citation type="journal article" date="2004" name="Nature">
        <title>Genome duplication in the teleost fish Tetraodon nigroviridis reveals the early vertebrate proto-karyotype.</title>
        <authorList>
            <person name="Jaillon O."/>
            <person name="Aury J.-M."/>
            <person name="Brunet F."/>
            <person name="Petit J.-L."/>
            <person name="Stange-Thomann N."/>
            <person name="Mauceli E."/>
            <person name="Bouneau L."/>
            <person name="Fischer C."/>
            <person name="Ozouf-Costaz C."/>
            <person name="Bernot A."/>
            <person name="Nicaud S."/>
            <person name="Jaffe D."/>
            <person name="Fisher S."/>
            <person name="Lutfalla G."/>
            <person name="Dossat C."/>
            <person name="Segurens B."/>
            <person name="Dasilva C."/>
            <person name="Salanoubat M."/>
            <person name="Levy M."/>
            <person name="Boudet N."/>
            <person name="Castellano S."/>
            <person name="Anthouard V."/>
            <person name="Jubin C."/>
            <person name="Castelli V."/>
            <person name="Katinka M."/>
            <person name="Vacherie B."/>
            <person name="Biemont C."/>
            <person name="Skalli Z."/>
            <person name="Cattolico L."/>
            <person name="Poulain J."/>
            <person name="De Berardinis V."/>
            <person name="Cruaud C."/>
            <person name="Duprat S."/>
            <person name="Brottier P."/>
            <person name="Coutanceau J.-P."/>
            <person name="Gouzy J."/>
            <person name="Parra G."/>
            <person name="Lardier G."/>
            <person name="Chapple C."/>
            <person name="McKernan K.J."/>
            <person name="McEwan P."/>
            <person name="Bosak S."/>
            <person name="Kellis M."/>
            <person name="Volff J.-N."/>
            <person name="Guigo R."/>
            <person name="Zody M.C."/>
            <person name="Mesirov J."/>
            <person name="Lindblad-Toh K."/>
            <person name="Birren B."/>
            <person name="Nusbaum C."/>
            <person name="Kahn D."/>
            <person name="Robinson-Rechavi M."/>
            <person name="Laudet V."/>
            <person name="Schachter V."/>
            <person name="Quetier F."/>
            <person name="Saurin W."/>
            <person name="Scarpelli C."/>
            <person name="Wincker P."/>
            <person name="Lander E.S."/>
            <person name="Weissenbach J."/>
            <person name="Roest Crollius H."/>
        </authorList>
    </citation>
    <scope>NUCLEOTIDE SEQUENCE [LARGE SCALE GENOMIC DNA]</scope>
</reference>
<comment type="subcellular location">
    <subcellularLocation>
        <location evidence="1">Membrane</location>
        <topology evidence="1">Single-pass membrane protein</topology>
    </subcellularLocation>
</comment>